<keyword evidence="10" id="KW-1185">Reference proteome</keyword>
<feature type="transmembrane region" description="Helical" evidence="7">
    <location>
        <begin position="426"/>
        <end position="446"/>
    </location>
</feature>
<dbReference type="Pfam" id="PF19053">
    <property type="entry name" value="EccD"/>
    <property type="match status" value="1"/>
</dbReference>
<dbReference type="InterPro" id="IPR044049">
    <property type="entry name" value="EccD_transm"/>
</dbReference>
<feature type="transmembrane region" description="Helical" evidence="7">
    <location>
        <begin position="192"/>
        <end position="210"/>
    </location>
</feature>
<feature type="transmembrane region" description="Helical" evidence="7">
    <location>
        <begin position="389"/>
        <end position="406"/>
    </location>
</feature>
<dbReference type="InterPro" id="IPR006707">
    <property type="entry name" value="T7SS_EccD"/>
</dbReference>
<evidence type="ECO:0000256" key="5">
    <source>
        <dbReference type="ARBA" id="ARBA00022989"/>
    </source>
</evidence>
<feature type="transmembrane region" description="Helical" evidence="7">
    <location>
        <begin position="362"/>
        <end position="383"/>
    </location>
</feature>
<feature type="transmembrane region" description="Helical" evidence="7">
    <location>
        <begin position="136"/>
        <end position="158"/>
    </location>
</feature>
<evidence type="ECO:0000256" key="3">
    <source>
        <dbReference type="ARBA" id="ARBA00022475"/>
    </source>
</evidence>
<dbReference type="Gene3D" id="3.10.20.90">
    <property type="entry name" value="Phosphatidylinositol 3-kinase Catalytic Subunit, Chain A, domain 1"/>
    <property type="match status" value="1"/>
</dbReference>
<comment type="similarity">
    <text evidence="2">Belongs to the EccD/Snm4 family.</text>
</comment>
<evidence type="ECO:0000256" key="6">
    <source>
        <dbReference type="ARBA" id="ARBA00023136"/>
    </source>
</evidence>
<feature type="transmembrane region" description="Helical" evidence="7">
    <location>
        <begin position="242"/>
        <end position="259"/>
    </location>
</feature>
<evidence type="ECO:0000256" key="7">
    <source>
        <dbReference type="SAM" id="Phobius"/>
    </source>
</evidence>
<dbReference type="GO" id="GO:0005886">
    <property type="term" value="C:plasma membrane"/>
    <property type="evidence" value="ECO:0007669"/>
    <property type="project" value="UniProtKB-SubCell"/>
</dbReference>
<protein>
    <submittedName>
        <fullName evidence="9">Type VII secretion integral membrane protein EccD</fullName>
    </submittedName>
</protein>
<dbReference type="EMBL" id="CP046600">
    <property type="protein sequence ID" value="QUR69590.1"/>
    <property type="molecule type" value="Genomic_DNA"/>
</dbReference>
<reference evidence="9" key="1">
    <citation type="submission" date="2019-12" db="EMBL/GenBank/DDBJ databases">
        <title>Mycobacterium spongiae sp. nov.</title>
        <authorList>
            <person name="Stinear T."/>
        </authorList>
    </citation>
    <scope>NUCLEOTIDE SEQUENCE</scope>
    <source>
        <strain evidence="9">FSD4b-SM</strain>
    </source>
</reference>
<feature type="transmembrane region" description="Helical" evidence="7">
    <location>
        <begin position="102"/>
        <end position="124"/>
    </location>
</feature>
<dbReference type="Pfam" id="PF08817">
    <property type="entry name" value="YukD"/>
    <property type="match status" value="1"/>
</dbReference>
<evidence type="ECO:0000259" key="8">
    <source>
        <dbReference type="Pfam" id="PF19053"/>
    </source>
</evidence>
<dbReference type="Proteomes" id="UP000682202">
    <property type="component" value="Chromosome"/>
</dbReference>
<keyword evidence="3" id="KW-1003">Cell membrane</keyword>
<evidence type="ECO:0000256" key="1">
    <source>
        <dbReference type="ARBA" id="ARBA00004651"/>
    </source>
</evidence>
<evidence type="ECO:0000256" key="4">
    <source>
        <dbReference type="ARBA" id="ARBA00022692"/>
    </source>
</evidence>
<accession>A0A975K278</accession>
<name>A0A975K278_9MYCO</name>
<feature type="transmembrane region" description="Helical" evidence="7">
    <location>
        <begin position="332"/>
        <end position="350"/>
    </location>
</feature>
<keyword evidence="4 7" id="KW-0812">Transmembrane</keyword>
<dbReference type="NCBIfam" id="TIGR03920">
    <property type="entry name" value="T7SS_EccD"/>
    <property type="match status" value="1"/>
</dbReference>
<organism evidence="9 10">
    <name type="scientific">Mycobacterium spongiae</name>
    <dbReference type="NCBI Taxonomy" id="886343"/>
    <lineage>
        <taxon>Bacteria</taxon>
        <taxon>Bacillati</taxon>
        <taxon>Actinomycetota</taxon>
        <taxon>Actinomycetes</taxon>
        <taxon>Mycobacteriales</taxon>
        <taxon>Mycobacteriaceae</taxon>
        <taxon>Mycobacterium</taxon>
    </lineage>
</organism>
<comment type="subcellular location">
    <subcellularLocation>
        <location evidence="1">Cell membrane</location>
        <topology evidence="1">Multi-pass membrane protein</topology>
    </subcellularLocation>
</comment>
<sequence>MHAGAAVVDLSLPAGVPVASLIPSIVDSFGSSADLEPAPYNLTCPSGTALDTSTTLAQNGIRDGAVLVLSHDRPEPPTVRYDDVAEAVAETLRANVAPRCGYATRLTGALAANGVAIVGALALIRNTLNTNVTRYGGATVATAAASSLVALLLAVIAHRTYRDPIAGLTLSVLATSFAAVAGLLAVPGGPGVPNVLLAAMSAAVASVLALRATGCGVVTLTATACAALVIAVATLSAAITSIRWPVVGSLTAVVSLGLLEASPRMAIVLAGLSPHRAPAPGHFDADPAPATTALATRAIRADQWLTSLLAAFSSSAAIAATSAAAATRGTDAQRLGGVLLVALTGVLLLLRARRDVDPTKALMFTLGGIITGTTALALTATALPEHGPWIVAATAMLAAAAAYLSLVAPTRSLSPVIRRRLEQLECLALIAMAPLTCWICDIFSTVRGLDLA</sequence>
<gene>
    <name evidence="9" type="primary">eccD</name>
    <name evidence="9" type="ORF">F6B93_04675</name>
</gene>
<feature type="domain" description="EccD-like transmembrane" evidence="8">
    <location>
        <begin position="104"/>
        <end position="449"/>
    </location>
</feature>
<evidence type="ECO:0000313" key="10">
    <source>
        <dbReference type="Proteomes" id="UP000682202"/>
    </source>
</evidence>
<feature type="transmembrane region" description="Helical" evidence="7">
    <location>
        <begin position="217"/>
        <end position="236"/>
    </location>
</feature>
<evidence type="ECO:0000313" key="9">
    <source>
        <dbReference type="EMBL" id="QUR69590.1"/>
    </source>
</evidence>
<dbReference type="KEGG" id="mspg:F6B93_04675"/>
<dbReference type="PIRSF" id="PIRSF017804">
    <property type="entry name" value="Secretion_EccD1"/>
    <property type="match status" value="1"/>
</dbReference>
<evidence type="ECO:0000256" key="2">
    <source>
        <dbReference type="ARBA" id="ARBA00006162"/>
    </source>
</evidence>
<dbReference type="AlphaFoldDB" id="A0A975K278"/>
<feature type="transmembrane region" description="Helical" evidence="7">
    <location>
        <begin position="165"/>
        <end position="186"/>
    </location>
</feature>
<proteinExistence type="inferred from homology"/>
<feature type="transmembrane region" description="Helical" evidence="7">
    <location>
        <begin position="304"/>
        <end position="326"/>
    </location>
</feature>
<keyword evidence="6 7" id="KW-0472">Membrane</keyword>
<keyword evidence="5 7" id="KW-1133">Transmembrane helix</keyword>
<dbReference type="InterPro" id="IPR024962">
    <property type="entry name" value="YukD-like"/>
</dbReference>